<dbReference type="RefSeq" id="WP_173199169.1">
    <property type="nucleotide sequence ID" value="NZ_JABFCX010000003.1"/>
</dbReference>
<dbReference type="EMBL" id="JABFCX010000003">
    <property type="protein sequence ID" value="NNU16577.1"/>
    <property type="molecule type" value="Genomic_DNA"/>
</dbReference>
<evidence type="ECO:0000256" key="1">
    <source>
        <dbReference type="SAM" id="MobiDB-lite"/>
    </source>
</evidence>
<organism evidence="2 3">
    <name type="scientific">Parvularcula mediterranea</name>
    <dbReference type="NCBI Taxonomy" id="2732508"/>
    <lineage>
        <taxon>Bacteria</taxon>
        <taxon>Pseudomonadati</taxon>
        <taxon>Pseudomonadota</taxon>
        <taxon>Alphaproteobacteria</taxon>
        <taxon>Parvularculales</taxon>
        <taxon>Parvularculaceae</taxon>
        <taxon>Parvularcula</taxon>
    </lineage>
</organism>
<comment type="caution">
    <text evidence="2">The sequence shown here is derived from an EMBL/GenBank/DDBJ whole genome shotgun (WGS) entry which is preliminary data.</text>
</comment>
<feature type="compositionally biased region" description="Basic and acidic residues" evidence="1">
    <location>
        <begin position="1"/>
        <end position="32"/>
    </location>
</feature>
<keyword evidence="3" id="KW-1185">Reference proteome</keyword>
<reference evidence="2 3" key="1">
    <citation type="submission" date="2020-05" db="EMBL/GenBank/DDBJ databases">
        <title>Parvularcula mediterraneae sp. nov., isolated from polypropylene straw from shallow seawater of the seashore of Laganas in Zakynthos island, Greece.</title>
        <authorList>
            <person name="Szabo I."/>
            <person name="Al-Omari J."/>
            <person name="Rado J."/>
            <person name="Szerdahelyi G.S."/>
        </authorList>
    </citation>
    <scope>NUCLEOTIDE SEQUENCE [LARGE SCALE GENOMIC DNA]</scope>
    <source>
        <strain evidence="2 3">ZS-1/3</strain>
    </source>
</reference>
<evidence type="ECO:0000313" key="2">
    <source>
        <dbReference type="EMBL" id="NNU16577.1"/>
    </source>
</evidence>
<evidence type="ECO:0000313" key="3">
    <source>
        <dbReference type="Proteomes" id="UP000536835"/>
    </source>
</evidence>
<gene>
    <name evidence="2" type="ORF">HK107_09620</name>
</gene>
<dbReference type="AlphaFoldDB" id="A0A7Y3RM19"/>
<accession>A0A7Y3RM19</accession>
<sequence>MTLPAWREERREQPARRRPRKVDELDGIRNRAESPANQLLEMLRESQLPGEAQKKPEPKPFRTPPIARRFAKWLLGWSVLAMGLSVGYLAYETLTPETAVPAERPPLDFADVASRYVQSSEGPAIELSGLVRNSGETLVEPDVLLQLAGSRVAIEEPLRLGAAVLPPGAERPFTVRVLLPEGTRSVRLLPPEKSGQAMGDLMLVSPAWTAAN</sequence>
<protein>
    <submittedName>
        <fullName evidence="2">Uncharacterized protein</fullName>
    </submittedName>
</protein>
<dbReference type="Proteomes" id="UP000536835">
    <property type="component" value="Unassembled WGS sequence"/>
</dbReference>
<proteinExistence type="predicted"/>
<name>A0A7Y3RM19_9PROT</name>
<feature type="region of interest" description="Disordered" evidence="1">
    <location>
        <begin position="1"/>
        <end position="63"/>
    </location>
</feature>